<dbReference type="InterPro" id="IPR036390">
    <property type="entry name" value="WH_DNA-bd_sf"/>
</dbReference>
<dbReference type="AlphaFoldDB" id="A0A917EIK3"/>
<feature type="domain" description="HTH arsR-type" evidence="2">
    <location>
        <begin position="22"/>
        <end position="102"/>
    </location>
</feature>
<keyword evidence="4" id="KW-1185">Reference proteome</keyword>
<dbReference type="SMART" id="SM00347">
    <property type="entry name" value="HTH_MARR"/>
    <property type="match status" value="1"/>
</dbReference>
<dbReference type="InterPro" id="IPR001845">
    <property type="entry name" value="HTH_ArsR_DNA-bd_dom"/>
</dbReference>
<evidence type="ECO:0008006" key="5">
    <source>
        <dbReference type="Google" id="ProtNLM"/>
    </source>
</evidence>
<dbReference type="RefSeq" id="WP_188479165.1">
    <property type="nucleotide sequence ID" value="NZ_BMFJ01000002.1"/>
</dbReference>
<feature type="domain" description="HTH marR-type" evidence="1">
    <location>
        <begin position="20"/>
        <end position="117"/>
    </location>
</feature>
<dbReference type="InterPro" id="IPR000835">
    <property type="entry name" value="HTH_MarR-typ"/>
</dbReference>
<evidence type="ECO:0000259" key="2">
    <source>
        <dbReference type="SMART" id="SM00418"/>
    </source>
</evidence>
<accession>A0A917EIK3</accession>
<sequence>MNESLIANHLGALAVCLTDRLSVTAPLSDSSRALLESLYFRGPMPATSLAAIAGLAQPSAQRALDKLRRQGLVTWDAQGRSRPVSLTGEGRDRAEALVALRDRVLRQATTALSADEQATLAPLLERMLAALTTSAEDARHMCRFCDHALCNGPACPVGEKARSLSCQTSEGDADDPA</sequence>
<reference evidence="4" key="1">
    <citation type="journal article" date="2019" name="Int. J. Syst. Evol. Microbiol.">
        <title>The Global Catalogue of Microorganisms (GCM) 10K type strain sequencing project: providing services to taxonomists for standard genome sequencing and annotation.</title>
        <authorList>
            <consortium name="The Broad Institute Genomics Platform"/>
            <consortium name="The Broad Institute Genome Sequencing Center for Infectious Disease"/>
            <person name="Wu L."/>
            <person name="Ma J."/>
        </authorList>
    </citation>
    <scope>NUCLEOTIDE SEQUENCE [LARGE SCALE GENOMIC DNA]</scope>
    <source>
        <strain evidence="4">CGMCC 1.12664</strain>
    </source>
</reference>
<dbReference type="Gene3D" id="1.10.10.10">
    <property type="entry name" value="Winged helix-like DNA-binding domain superfamily/Winged helix DNA-binding domain"/>
    <property type="match status" value="1"/>
</dbReference>
<comment type="caution">
    <text evidence="3">The sequence shown here is derived from an EMBL/GenBank/DDBJ whole genome shotgun (WGS) entry which is preliminary data.</text>
</comment>
<proteinExistence type="predicted"/>
<dbReference type="SMART" id="SM00418">
    <property type="entry name" value="HTH_ARSR"/>
    <property type="match status" value="1"/>
</dbReference>
<dbReference type="InterPro" id="IPR011991">
    <property type="entry name" value="ArsR-like_HTH"/>
</dbReference>
<dbReference type="GO" id="GO:0003700">
    <property type="term" value="F:DNA-binding transcription factor activity"/>
    <property type="evidence" value="ECO:0007669"/>
    <property type="project" value="InterPro"/>
</dbReference>
<evidence type="ECO:0000259" key="1">
    <source>
        <dbReference type="SMART" id="SM00347"/>
    </source>
</evidence>
<name>A0A917EIK3_9RHOB</name>
<dbReference type="EMBL" id="BMFJ01000002">
    <property type="protein sequence ID" value="GGE45324.1"/>
    <property type="molecule type" value="Genomic_DNA"/>
</dbReference>
<dbReference type="Proteomes" id="UP000612855">
    <property type="component" value="Unassembled WGS sequence"/>
</dbReference>
<evidence type="ECO:0000313" key="4">
    <source>
        <dbReference type="Proteomes" id="UP000612855"/>
    </source>
</evidence>
<dbReference type="InterPro" id="IPR036388">
    <property type="entry name" value="WH-like_DNA-bd_sf"/>
</dbReference>
<organism evidence="3 4">
    <name type="scientific">Primorskyibacter flagellatus</name>
    <dbReference type="NCBI Taxonomy" id="1387277"/>
    <lineage>
        <taxon>Bacteria</taxon>
        <taxon>Pseudomonadati</taxon>
        <taxon>Pseudomonadota</taxon>
        <taxon>Alphaproteobacteria</taxon>
        <taxon>Rhodobacterales</taxon>
        <taxon>Roseobacteraceae</taxon>
        <taxon>Primorskyibacter</taxon>
    </lineage>
</organism>
<dbReference type="CDD" id="cd00090">
    <property type="entry name" value="HTH_ARSR"/>
    <property type="match status" value="1"/>
</dbReference>
<dbReference type="SUPFAM" id="SSF46785">
    <property type="entry name" value="Winged helix' DNA-binding domain"/>
    <property type="match status" value="1"/>
</dbReference>
<evidence type="ECO:0000313" key="3">
    <source>
        <dbReference type="EMBL" id="GGE45324.1"/>
    </source>
</evidence>
<gene>
    <name evidence="3" type="ORF">GCM10011360_35640</name>
</gene>
<protein>
    <recommendedName>
        <fullName evidence="5">MarR family transcriptional regulator</fullName>
    </recommendedName>
</protein>